<evidence type="ECO:0000313" key="2">
    <source>
        <dbReference type="Proteomes" id="UP000485058"/>
    </source>
</evidence>
<name>A0A6A0ALM9_HAELA</name>
<reference evidence="1 2" key="1">
    <citation type="submission" date="2020-02" db="EMBL/GenBank/DDBJ databases">
        <title>Draft genome sequence of Haematococcus lacustris strain NIES-144.</title>
        <authorList>
            <person name="Morimoto D."/>
            <person name="Nakagawa S."/>
            <person name="Yoshida T."/>
            <person name="Sawayama S."/>
        </authorList>
    </citation>
    <scope>NUCLEOTIDE SEQUENCE [LARGE SCALE GENOMIC DNA]</scope>
    <source>
        <strain evidence="1 2">NIES-144</strain>
    </source>
</reference>
<proteinExistence type="predicted"/>
<comment type="caution">
    <text evidence="1">The sequence shown here is derived from an EMBL/GenBank/DDBJ whole genome shotgun (WGS) entry which is preliminary data.</text>
</comment>
<dbReference type="Proteomes" id="UP000485058">
    <property type="component" value="Unassembled WGS sequence"/>
</dbReference>
<organism evidence="1 2">
    <name type="scientific">Haematococcus lacustris</name>
    <name type="common">Green alga</name>
    <name type="synonym">Haematococcus pluvialis</name>
    <dbReference type="NCBI Taxonomy" id="44745"/>
    <lineage>
        <taxon>Eukaryota</taxon>
        <taxon>Viridiplantae</taxon>
        <taxon>Chlorophyta</taxon>
        <taxon>core chlorophytes</taxon>
        <taxon>Chlorophyceae</taxon>
        <taxon>CS clade</taxon>
        <taxon>Chlamydomonadales</taxon>
        <taxon>Haematococcaceae</taxon>
        <taxon>Haematococcus</taxon>
    </lineage>
</organism>
<keyword evidence="2" id="KW-1185">Reference proteome</keyword>
<evidence type="ECO:0000313" key="1">
    <source>
        <dbReference type="EMBL" id="GFH33141.1"/>
    </source>
</evidence>
<feature type="non-terminal residue" evidence="1">
    <location>
        <position position="120"/>
    </location>
</feature>
<dbReference type="EMBL" id="BLLF01007844">
    <property type="protein sequence ID" value="GFH33141.1"/>
    <property type="molecule type" value="Genomic_DNA"/>
</dbReference>
<protein>
    <submittedName>
        <fullName evidence="1">Uncharacterized protein</fullName>
    </submittedName>
</protein>
<feature type="non-terminal residue" evidence="1">
    <location>
        <position position="1"/>
    </location>
</feature>
<accession>A0A6A0ALM9</accession>
<sequence length="120" mass="13437">SAAPAQEEEARIQAVGTALPVASARCSPRACWGLASDWAARARDQRWLAVRGRVSRRTRHPRYPLSHLFGRGYPCRAHWAHHQGQGAARRHLCQWQQRAGGRWTLCSKRRCGLRCTAAAS</sequence>
<gene>
    <name evidence="1" type="ORF">HaLaN_32465</name>
</gene>
<dbReference type="AlphaFoldDB" id="A0A6A0ALM9"/>